<evidence type="ECO:0000313" key="4">
    <source>
        <dbReference type="EMBL" id="NDY83582.1"/>
    </source>
</evidence>
<evidence type="ECO:0000256" key="2">
    <source>
        <dbReference type="ARBA" id="ARBA00022729"/>
    </source>
</evidence>
<dbReference type="EMBL" id="JAAGRN010000006">
    <property type="protein sequence ID" value="NDY83582.1"/>
    <property type="molecule type" value="Genomic_DNA"/>
</dbReference>
<comment type="caution">
    <text evidence="4">The sequence shown here is derived from an EMBL/GenBank/DDBJ whole genome shotgun (WGS) entry which is preliminary data.</text>
</comment>
<organism evidence="4">
    <name type="scientific">Sheuella amnicola</name>
    <dbReference type="NCBI Taxonomy" id="2707330"/>
    <lineage>
        <taxon>Bacteria</taxon>
        <taxon>Pseudomonadati</taxon>
        <taxon>Pseudomonadota</taxon>
        <taxon>Betaproteobacteria</taxon>
        <taxon>Burkholderiales</taxon>
        <taxon>Alcaligenaceae</taxon>
        <taxon>Sheuella</taxon>
    </lineage>
</organism>
<dbReference type="PANTHER" id="PTHR30332">
    <property type="entry name" value="PROBABLE GENERAL SECRETION PATHWAY PROTEIN D"/>
    <property type="match status" value="1"/>
</dbReference>
<gene>
    <name evidence="4" type="ORF">G3I67_10095</name>
</gene>
<dbReference type="AlphaFoldDB" id="A0A6B2QZY3"/>
<dbReference type="InterPro" id="IPR050810">
    <property type="entry name" value="Bact_Secretion_Sys_Channel"/>
</dbReference>
<comment type="subcellular location">
    <subcellularLocation>
        <location evidence="1">Membrane</location>
    </subcellularLocation>
</comment>
<dbReference type="RefSeq" id="WP_163655200.1">
    <property type="nucleotide sequence ID" value="NZ_JAAGRN010000006.1"/>
</dbReference>
<protein>
    <submittedName>
        <fullName evidence="4">Uncharacterized protein</fullName>
    </submittedName>
</protein>
<reference evidence="4" key="1">
    <citation type="submission" date="2020-02" db="EMBL/GenBank/DDBJ databases">
        <authorList>
            <person name="Chen W.-M."/>
        </authorList>
    </citation>
    <scope>NUCLEOTIDE SEQUENCE</scope>
    <source>
        <strain evidence="4">NBD-18</strain>
    </source>
</reference>
<dbReference type="PANTHER" id="PTHR30332:SF24">
    <property type="entry name" value="SECRETIN GSPD-RELATED"/>
    <property type="match status" value="1"/>
</dbReference>
<evidence type="ECO:0000256" key="3">
    <source>
        <dbReference type="ARBA" id="ARBA00023136"/>
    </source>
</evidence>
<accession>A0A6B2QZY3</accession>
<evidence type="ECO:0000256" key="1">
    <source>
        <dbReference type="ARBA" id="ARBA00004370"/>
    </source>
</evidence>
<dbReference type="GO" id="GO:0016020">
    <property type="term" value="C:membrane"/>
    <property type="evidence" value="ECO:0007669"/>
    <property type="project" value="UniProtKB-SubCell"/>
</dbReference>
<proteinExistence type="predicted"/>
<name>A0A6B2QZY3_9BURK</name>
<keyword evidence="2" id="KW-0732">Signal</keyword>
<sequence>MSRVLFLFLALSAPFLNGCSLRDRLLQQSDQASRTHQAIQDTRHGFRQAITGDQVRRNAQRVNKPWLAGRAVPLAREATLPQALRKNVDTTMMYRGPKESLVVLAERITQATGIPVVIKPEALLPAENFMPRLTVSSQAVVASMPQTAAFAQGPQPLSKVLDALSRRLGIYWRYHNEAIEFFRTQTRIYDVKVLTLTAQTDAHLGRSPGNKAGGFDHASRTSLSSTQQHSIEAIRARLEPFLTRAAIVAAQPGALTSIVVTDTPEALNAIAQYLAQENRIMSRRVRLLFEEITLATKENLELGLNWETVLNQGALAASLASPAIGVGVDAARINLTGSHGAVQGSQAVLKALSQYGTVLRHTSVPVMTLNRRPVTHAVRTTFTYIDQIKTALEPGSTKHANSSLASSSVSQKEETVGTFLTLVPDAQEDGQILLSIAYDNTVAQPLKSITLGDQGQRVQIQQITIDGNGSVQQVALKPGQPMLISGFERKQDEVGKARLAPDLPLALGGSDQSGQSRLATLIMITAQAEDGF</sequence>
<keyword evidence="3" id="KW-0472">Membrane</keyword>